<name>A0A940PVQ0_9MICO</name>
<organism evidence="2 3">
    <name type="scientific">Leucobacter exalbidus</name>
    <dbReference type="NCBI Taxonomy" id="662960"/>
    <lineage>
        <taxon>Bacteria</taxon>
        <taxon>Bacillati</taxon>
        <taxon>Actinomycetota</taxon>
        <taxon>Actinomycetes</taxon>
        <taxon>Micrococcales</taxon>
        <taxon>Microbacteriaceae</taxon>
        <taxon>Leucobacter</taxon>
    </lineage>
</organism>
<proteinExistence type="predicted"/>
<dbReference type="AlphaFoldDB" id="A0A940PVQ0"/>
<reference evidence="2" key="1">
    <citation type="submission" date="2021-02" db="EMBL/GenBank/DDBJ databases">
        <title>Sequencing the genomes of 1000 actinobacteria strains.</title>
        <authorList>
            <person name="Klenk H.-P."/>
        </authorList>
    </citation>
    <scope>NUCLEOTIDE SEQUENCE</scope>
    <source>
        <strain evidence="2">DSM 22850</strain>
    </source>
</reference>
<evidence type="ECO:0000313" key="3">
    <source>
        <dbReference type="Proteomes" id="UP000675163"/>
    </source>
</evidence>
<dbReference type="InterPro" id="IPR010982">
    <property type="entry name" value="Lambda_DNA-bd_dom_sf"/>
</dbReference>
<dbReference type="GO" id="GO:0003677">
    <property type="term" value="F:DNA binding"/>
    <property type="evidence" value="ECO:0007669"/>
    <property type="project" value="InterPro"/>
</dbReference>
<dbReference type="Pfam" id="PF01381">
    <property type="entry name" value="HTH_3"/>
    <property type="match status" value="1"/>
</dbReference>
<sequence>MIELALSYEDYVVTRPVDDAARARIEAHKARMLAEVRAYRLRELREQAGLTQAQLAERIGVGQRQVSKIERGDLDSAKVGTIRSYLEAVGGGLAIEYVMGDQRVQVA</sequence>
<dbReference type="Proteomes" id="UP000675163">
    <property type="component" value="Unassembled WGS sequence"/>
</dbReference>
<comment type="caution">
    <text evidence="2">The sequence shown here is derived from an EMBL/GenBank/DDBJ whole genome shotgun (WGS) entry which is preliminary data.</text>
</comment>
<feature type="domain" description="HTH cro/C1-type" evidence="1">
    <location>
        <begin position="41"/>
        <end position="72"/>
    </location>
</feature>
<dbReference type="CDD" id="cd00093">
    <property type="entry name" value="HTH_XRE"/>
    <property type="match status" value="1"/>
</dbReference>
<dbReference type="SUPFAM" id="SSF47413">
    <property type="entry name" value="lambda repressor-like DNA-binding domains"/>
    <property type="match status" value="1"/>
</dbReference>
<dbReference type="PROSITE" id="PS50943">
    <property type="entry name" value="HTH_CROC1"/>
    <property type="match status" value="1"/>
</dbReference>
<protein>
    <submittedName>
        <fullName evidence="2">Transcriptional regulator</fullName>
    </submittedName>
</protein>
<gene>
    <name evidence="2" type="ORF">JOF28_001401</name>
</gene>
<evidence type="ECO:0000259" key="1">
    <source>
        <dbReference type="PROSITE" id="PS50943"/>
    </source>
</evidence>
<accession>A0A940PVQ0</accession>
<dbReference type="Gene3D" id="1.10.260.40">
    <property type="entry name" value="lambda repressor-like DNA-binding domains"/>
    <property type="match status" value="1"/>
</dbReference>
<evidence type="ECO:0000313" key="2">
    <source>
        <dbReference type="EMBL" id="MBP1326169.1"/>
    </source>
</evidence>
<dbReference type="RefSeq" id="WP_342452111.1">
    <property type="nucleotide sequence ID" value="NZ_JAFIDA010000001.1"/>
</dbReference>
<keyword evidence="3" id="KW-1185">Reference proteome</keyword>
<dbReference type="InterPro" id="IPR001387">
    <property type="entry name" value="Cro/C1-type_HTH"/>
</dbReference>
<dbReference type="SMART" id="SM00530">
    <property type="entry name" value="HTH_XRE"/>
    <property type="match status" value="1"/>
</dbReference>
<dbReference type="EMBL" id="JAFIDA010000001">
    <property type="protein sequence ID" value="MBP1326169.1"/>
    <property type="molecule type" value="Genomic_DNA"/>
</dbReference>